<dbReference type="InterPro" id="IPR058207">
    <property type="entry name" value="PID_CTERM"/>
</dbReference>
<dbReference type="Proteomes" id="UP001211872">
    <property type="component" value="Plasmid unnamed2"/>
</dbReference>
<evidence type="ECO:0000313" key="3">
    <source>
        <dbReference type="EMBL" id="WBO86758.1"/>
    </source>
</evidence>
<keyword evidence="4" id="KW-1185">Reference proteome</keyword>
<proteinExistence type="predicted"/>
<keyword evidence="2" id="KW-0732">Signal</keyword>
<dbReference type="NCBIfam" id="NF046080">
    <property type="entry name" value="PID_CTERM"/>
    <property type="match status" value="1"/>
</dbReference>
<name>A0ABY7PV23_9BACT</name>
<keyword evidence="3" id="KW-0614">Plasmid</keyword>
<sequence length="66" mass="6567">MIRFFSPLTFLLALAAGAAMAQGPGSGGPVPGPAPEPTAVPIDGGVSLLAAGAVAYGLKHLRRRRA</sequence>
<feature type="transmembrane region" description="Helical" evidence="1">
    <location>
        <begin position="37"/>
        <end position="58"/>
    </location>
</feature>
<keyword evidence="1" id="KW-1133">Transmembrane helix</keyword>
<geneLocation type="plasmid" evidence="3 4">
    <name>unnamed2</name>
</geneLocation>
<evidence type="ECO:0000256" key="1">
    <source>
        <dbReference type="SAM" id="Phobius"/>
    </source>
</evidence>
<protein>
    <recommendedName>
        <fullName evidence="5">VPDSG-CTERM protein sorting domain-containing protein</fullName>
    </recommendedName>
</protein>
<accession>A0ABY7PV23</accession>
<gene>
    <name evidence="3" type="ORF">O9Z63_20975</name>
</gene>
<evidence type="ECO:0000313" key="4">
    <source>
        <dbReference type="Proteomes" id="UP001211872"/>
    </source>
</evidence>
<evidence type="ECO:0008006" key="5">
    <source>
        <dbReference type="Google" id="ProtNLM"/>
    </source>
</evidence>
<keyword evidence="1" id="KW-0812">Transmembrane</keyword>
<organism evidence="3 4">
    <name type="scientific">Hymenobacter yonginensis</name>
    <dbReference type="NCBI Taxonomy" id="748197"/>
    <lineage>
        <taxon>Bacteria</taxon>
        <taxon>Pseudomonadati</taxon>
        <taxon>Bacteroidota</taxon>
        <taxon>Cytophagia</taxon>
        <taxon>Cytophagales</taxon>
        <taxon>Hymenobacteraceae</taxon>
        <taxon>Hymenobacter</taxon>
    </lineage>
</organism>
<feature type="chain" id="PRO_5046172898" description="VPDSG-CTERM protein sorting domain-containing protein" evidence="2">
    <location>
        <begin position="22"/>
        <end position="66"/>
    </location>
</feature>
<feature type="signal peptide" evidence="2">
    <location>
        <begin position="1"/>
        <end position="21"/>
    </location>
</feature>
<reference evidence="3 4" key="1">
    <citation type="journal article" date="2011" name="Int. J. Syst. Evol. Microbiol.">
        <title>Hymenobacter yonginensis sp. nov., isolated from a mesotrophic artificial lake.</title>
        <authorList>
            <person name="Joung Y."/>
            <person name="Cho S.H."/>
            <person name="Kim H."/>
            <person name="Kim S.B."/>
            <person name="Joh K."/>
        </authorList>
    </citation>
    <scope>NUCLEOTIDE SEQUENCE [LARGE SCALE GENOMIC DNA]</scope>
    <source>
        <strain evidence="3 4">KCTC 22745</strain>
    </source>
</reference>
<dbReference type="EMBL" id="CP115397">
    <property type="protein sequence ID" value="WBO86758.1"/>
    <property type="molecule type" value="Genomic_DNA"/>
</dbReference>
<keyword evidence="1" id="KW-0472">Membrane</keyword>
<dbReference type="RefSeq" id="WP_270129428.1">
    <property type="nucleotide sequence ID" value="NZ_CP115397.1"/>
</dbReference>
<evidence type="ECO:0000256" key="2">
    <source>
        <dbReference type="SAM" id="SignalP"/>
    </source>
</evidence>